<protein>
    <submittedName>
        <fullName evidence="1">Putative fructose transport system kinase</fullName>
    </submittedName>
</protein>
<keyword evidence="1" id="KW-0808">Transferase</keyword>
<dbReference type="InterPro" id="IPR027417">
    <property type="entry name" value="P-loop_NTPase"/>
</dbReference>
<accession>D5UXB4</accession>
<dbReference type="PANTHER" id="PTHR10285">
    <property type="entry name" value="URIDINE KINASE"/>
    <property type="match status" value="1"/>
</dbReference>
<dbReference type="GO" id="GO:0016301">
    <property type="term" value="F:kinase activity"/>
    <property type="evidence" value="ECO:0007669"/>
    <property type="project" value="UniProtKB-KW"/>
</dbReference>
<dbReference type="STRING" id="521096.Tpau_3554"/>
<reference evidence="2" key="1">
    <citation type="submission" date="2010-03" db="EMBL/GenBank/DDBJ databases">
        <title>The complete chromosome of Tsukamurella paurometabola DSM 20162.</title>
        <authorList>
            <consortium name="US DOE Joint Genome Institute (JGI-PGF)"/>
            <person name="Lucas S."/>
            <person name="Copeland A."/>
            <person name="Lapidus A."/>
            <person name="Glavina del Rio T."/>
            <person name="Dalin E."/>
            <person name="Tice H."/>
            <person name="Bruce D."/>
            <person name="Goodwin L."/>
            <person name="Pitluck S."/>
            <person name="Kyrpides N."/>
            <person name="Mavromatis K."/>
            <person name="Ivanova N."/>
            <person name="Mikhailova N."/>
            <person name="Munk A.C."/>
            <person name="Brettin T."/>
            <person name="Detter J.C."/>
            <person name="Tapia R."/>
            <person name="Han C."/>
            <person name="Larimer F."/>
            <person name="Land M."/>
            <person name="Hauser L."/>
            <person name="Markowitz V."/>
            <person name="Cheng J.-F."/>
            <person name="Hugenholtz P."/>
            <person name="Woyke T."/>
            <person name="Wu D."/>
            <person name="Jando M."/>
            <person name="Brambilla E."/>
            <person name="Klenk H.-P."/>
            <person name="Eisen J.A."/>
        </authorList>
    </citation>
    <scope>NUCLEOTIDE SEQUENCE [LARGE SCALE GENOMIC DNA]</scope>
    <source>
        <strain evidence="2">ATCC 8368 / DSM 20162 / CCUG 35730 / CIP 100753 / JCM 10117 / KCTC 9821 / NBRC 16120 / NCIMB 702349 / NCTC 13040</strain>
    </source>
</reference>
<name>D5UXB4_TSUPD</name>
<gene>
    <name evidence="1" type="ordered locus">Tpau_3554</name>
</gene>
<dbReference type="NCBIfam" id="NF006743">
    <property type="entry name" value="PRK09270.1-2"/>
    <property type="match status" value="1"/>
</dbReference>
<reference evidence="1 2" key="2">
    <citation type="journal article" date="2011" name="Stand. Genomic Sci.">
        <title>Complete genome sequence of Tsukamurella paurometabola type strain (no. 33).</title>
        <authorList>
            <person name="Munk A.C."/>
            <person name="Lapidus A."/>
            <person name="Lucas S."/>
            <person name="Nolan M."/>
            <person name="Tice H."/>
            <person name="Cheng J.F."/>
            <person name="Del Rio T.G."/>
            <person name="Goodwin L."/>
            <person name="Pitluck S."/>
            <person name="Liolios K."/>
            <person name="Huntemann M."/>
            <person name="Ivanova N."/>
            <person name="Mavromatis K."/>
            <person name="Mikhailova N."/>
            <person name="Pati A."/>
            <person name="Chen A."/>
            <person name="Palaniappan K."/>
            <person name="Tapia R."/>
            <person name="Han C."/>
            <person name="Land M."/>
            <person name="Hauser L."/>
            <person name="Chang Y.J."/>
            <person name="Jeffries C.D."/>
            <person name="Brettin T."/>
            <person name="Yasawong M."/>
            <person name="Brambilla E.M."/>
            <person name="Rohde M."/>
            <person name="Sikorski J."/>
            <person name="Goker M."/>
            <person name="Detter J.C."/>
            <person name="Woyke T."/>
            <person name="Bristow J."/>
            <person name="Eisen J.A."/>
            <person name="Markowitz V."/>
            <person name="Hugenholtz P."/>
            <person name="Kyrpides N.C."/>
            <person name="Klenk H.P."/>
        </authorList>
    </citation>
    <scope>NUCLEOTIDE SEQUENCE [LARGE SCALE GENOMIC DNA]</scope>
    <source>
        <strain evidence="2">ATCC 8368 / DSM 20162 / CCUG 35730 / CIP 100753 / JCM 10117 / KCTC 9821 / NBRC 16120 / NCIMB 702349 / NCTC 13040</strain>
    </source>
</reference>
<dbReference type="RefSeq" id="WP_013128129.1">
    <property type="nucleotide sequence ID" value="NC_014158.1"/>
</dbReference>
<keyword evidence="1" id="KW-0418">Kinase</keyword>
<proteinExistence type="predicted"/>
<keyword evidence="2" id="KW-1185">Reference proteome</keyword>
<evidence type="ECO:0000313" key="1">
    <source>
        <dbReference type="EMBL" id="ADG80133.1"/>
    </source>
</evidence>
<dbReference type="AlphaFoldDB" id="D5UXB4"/>
<evidence type="ECO:0000313" key="2">
    <source>
        <dbReference type="Proteomes" id="UP000001213"/>
    </source>
</evidence>
<dbReference type="KEGG" id="tpr:Tpau_3554"/>
<sequence>MTDTFERLLADARALTSRPGRTILGITGAPASGKSTLAERLVEELGDAAALVPMDGFHLDDAVLRAHGSWGRKGAIDTFDGAGYAHLLRRLRVAEHTVYAPRFDRGLEASIAGAVEIPPTVPLVVTEGNYLLADTGPWPAARAAIDEVWFLRIDTGIRRERLIERHRRFGRSLDDARERALGSDENNAELIESGAGRADRIVVLD</sequence>
<dbReference type="eggNOG" id="COG0572">
    <property type="taxonomic scope" value="Bacteria"/>
</dbReference>
<dbReference type="HOGENOM" id="CLU_067202_2_1_11"/>
<organism evidence="1 2">
    <name type="scientific">Tsukamurella paurometabola (strain ATCC 8368 / DSM 20162 / CCUG 35730 / CIP 100753 / JCM 10117 / KCTC 9821 / NBRC 16120 / NCIMB 702349 / NCTC 13040)</name>
    <name type="common">Corynebacterium paurometabolum</name>
    <dbReference type="NCBI Taxonomy" id="521096"/>
    <lineage>
        <taxon>Bacteria</taxon>
        <taxon>Bacillati</taxon>
        <taxon>Actinomycetota</taxon>
        <taxon>Actinomycetes</taxon>
        <taxon>Mycobacteriales</taxon>
        <taxon>Tsukamurellaceae</taxon>
        <taxon>Tsukamurella</taxon>
    </lineage>
</organism>
<dbReference type="Gene3D" id="3.40.50.300">
    <property type="entry name" value="P-loop containing nucleotide triphosphate hydrolases"/>
    <property type="match status" value="1"/>
</dbReference>
<dbReference type="Proteomes" id="UP000001213">
    <property type="component" value="Chromosome"/>
</dbReference>
<dbReference type="EMBL" id="CP001966">
    <property type="protein sequence ID" value="ADG80133.1"/>
    <property type="molecule type" value="Genomic_DNA"/>
</dbReference>
<dbReference type="SUPFAM" id="SSF52540">
    <property type="entry name" value="P-loop containing nucleoside triphosphate hydrolases"/>
    <property type="match status" value="1"/>
</dbReference>